<gene>
    <name evidence="3" type="ORF">BECKSD772E_GA0070983_10946</name>
    <name evidence="2" type="ORF">BECKSD772F_GA0070984_10866</name>
</gene>
<dbReference type="AlphaFoldDB" id="A0A450YHY2"/>
<evidence type="ECO:0000313" key="2">
    <source>
        <dbReference type="EMBL" id="VFK41146.1"/>
    </source>
</evidence>
<dbReference type="PRINTS" id="PR00081">
    <property type="entry name" value="GDHRDH"/>
</dbReference>
<dbReference type="PROSITE" id="PS00061">
    <property type="entry name" value="ADH_SHORT"/>
    <property type="match status" value="1"/>
</dbReference>
<evidence type="ECO:0000313" key="3">
    <source>
        <dbReference type="EMBL" id="VFK47396.1"/>
    </source>
</evidence>
<reference evidence="2" key="1">
    <citation type="submission" date="2019-02" db="EMBL/GenBank/DDBJ databases">
        <authorList>
            <person name="Gruber-Vodicka R. H."/>
            <person name="Seah K. B. B."/>
        </authorList>
    </citation>
    <scope>NUCLEOTIDE SEQUENCE</scope>
    <source>
        <strain evidence="3">BECK_S1320</strain>
        <strain evidence="2">BECK_S1321</strain>
    </source>
</reference>
<dbReference type="Pfam" id="PF00106">
    <property type="entry name" value="adh_short"/>
    <property type="match status" value="1"/>
</dbReference>
<dbReference type="SUPFAM" id="SSF51735">
    <property type="entry name" value="NAD(P)-binding Rossmann-fold domains"/>
    <property type="match status" value="1"/>
</dbReference>
<dbReference type="InterPro" id="IPR020904">
    <property type="entry name" value="Sc_DH/Rdtase_CS"/>
</dbReference>
<organism evidence="2">
    <name type="scientific">Candidatus Kentrum sp. SD</name>
    <dbReference type="NCBI Taxonomy" id="2126332"/>
    <lineage>
        <taxon>Bacteria</taxon>
        <taxon>Pseudomonadati</taxon>
        <taxon>Pseudomonadota</taxon>
        <taxon>Gammaproteobacteria</taxon>
        <taxon>Candidatus Kentrum</taxon>
    </lineage>
</organism>
<dbReference type="InterPro" id="IPR002347">
    <property type="entry name" value="SDR_fam"/>
</dbReference>
<dbReference type="Gene3D" id="3.40.50.720">
    <property type="entry name" value="NAD(P)-binding Rossmann-like Domain"/>
    <property type="match status" value="1"/>
</dbReference>
<dbReference type="CDD" id="cd05233">
    <property type="entry name" value="SDR_c"/>
    <property type="match status" value="1"/>
</dbReference>
<dbReference type="EMBL" id="CAADFR010000086">
    <property type="protein sequence ID" value="VFK41146.1"/>
    <property type="molecule type" value="Genomic_DNA"/>
</dbReference>
<dbReference type="EMBL" id="CAADFU010000094">
    <property type="protein sequence ID" value="VFK47396.1"/>
    <property type="molecule type" value="Genomic_DNA"/>
</dbReference>
<sequence>MKVAILSGASRGLGYCLAHVLAQEGYALALGARSRDALERLSGQLKTPCLVEYLDVGDPESVHHFSEKVMRRFGRVDVLINNAGVGVFKRLEEFGLEEFDQLFHINVRGAWLLSRAFLGALKETRGLLVMVSSDVSCRVFPTGGPYSATKAALRAVGRAFQLENPEIRMLELRPGRMDTWFFGSPPGGEDSRAALRPEVVGEVFRSALRLPPEARLEELVIRASSQVVEY</sequence>
<comment type="similarity">
    <text evidence="1">Belongs to the short-chain dehydrogenases/reductases (SDR) family.</text>
</comment>
<dbReference type="PRINTS" id="PR00080">
    <property type="entry name" value="SDRFAMILY"/>
</dbReference>
<accession>A0A450YHY2</accession>
<dbReference type="PANTHER" id="PTHR43975:SF2">
    <property type="entry name" value="EG:BACR7A4.14 PROTEIN-RELATED"/>
    <property type="match status" value="1"/>
</dbReference>
<evidence type="ECO:0000256" key="1">
    <source>
        <dbReference type="RuleBase" id="RU000363"/>
    </source>
</evidence>
<protein>
    <submittedName>
        <fullName evidence="2">NADP-dependent 3-hydroxy acid dehydrogenase YdfG</fullName>
    </submittedName>
</protein>
<dbReference type="PANTHER" id="PTHR43975">
    <property type="entry name" value="ZGC:101858"/>
    <property type="match status" value="1"/>
</dbReference>
<proteinExistence type="inferred from homology"/>
<name>A0A450YHY2_9GAMM</name>
<dbReference type="InterPro" id="IPR036291">
    <property type="entry name" value="NAD(P)-bd_dom_sf"/>
</dbReference>